<sequence length="487" mass="55098">MPPWTDLSRNSISVVLVVVVFCILRYLKSPWRKVPPGPRGLPLLGNIRELVNSRWLTSLAPKDIYGELMFLRVPGMSVLVMNSLRVATDLFDRRTTTYSDRPRLILASEIYTGGLELAFAPYGDVWRRMRRAAHEGLNSTAAKRFQPVQTKEAVILTIDLLVDEASESLKRIHDHGVRIQMALLPGSNWVQIFPWMKQIPSSFAKWKRLGEYWFARDSEMFHGLLRKARDDLSTGVDNMTLGATFLKQQGRSGLSDTEIDWLSGIMFAAGTDTTTLSLSWWLMAMIVHPETQARAHAELDAVVGRDRVPAFSDLPHLPYVRATIREAMRWRPSFPLGLPHATTKDDWYEGMFIPKGTVCFASVNACNQDATVYGDDAARFDPARHLQAPNGELKQLPQEGHVNYGFGRRVCIGRHLANNTMDIAVAMILWATNVSQAKDKDGGDIRVETDEYINLELVHLPVPFECNIEPRFPEALEILATERDRMR</sequence>
<proteinExistence type="predicted"/>
<evidence type="ECO:0000313" key="1">
    <source>
        <dbReference type="EMBL" id="KAI0056026.1"/>
    </source>
</evidence>
<protein>
    <submittedName>
        <fullName evidence="1">Cytochrome P450</fullName>
    </submittedName>
</protein>
<organism evidence="1 2">
    <name type="scientific">Artomyces pyxidatus</name>
    <dbReference type="NCBI Taxonomy" id="48021"/>
    <lineage>
        <taxon>Eukaryota</taxon>
        <taxon>Fungi</taxon>
        <taxon>Dikarya</taxon>
        <taxon>Basidiomycota</taxon>
        <taxon>Agaricomycotina</taxon>
        <taxon>Agaricomycetes</taxon>
        <taxon>Russulales</taxon>
        <taxon>Auriscalpiaceae</taxon>
        <taxon>Artomyces</taxon>
    </lineage>
</organism>
<reference evidence="1" key="1">
    <citation type="submission" date="2021-03" db="EMBL/GenBank/DDBJ databases">
        <authorList>
            <consortium name="DOE Joint Genome Institute"/>
            <person name="Ahrendt S."/>
            <person name="Looney B.P."/>
            <person name="Miyauchi S."/>
            <person name="Morin E."/>
            <person name="Drula E."/>
            <person name="Courty P.E."/>
            <person name="Chicoki N."/>
            <person name="Fauchery L."/>
            <person name="Kohler A."/>
            <person name="Kuo A."/>
            <person name="Labutti K."/>
            <person name="Pangilinan J."/>
            <person name="Lipzen A."/>
            <person name="Riley R."/>
            <person name="Andreopoulos W."/>
            <person name="He G."/>
            <person name="Johnson J."/>
            <person name="Barry K.W."/>
            <person name="Grigoriev I.V."/>
            <person name="Nagy L."/>
            <person name="Hibbett D."/>
            <person name="Henrissat B."/>
            <person name="Matheny P.B."/>
            <person name="Labbe J."/>
            <person name="Martin F."/>
        </authorList>
    </citation>
    <scope>NUCLEOTIDE SEQUENCE</scope>
    <source>
        <strain evidence="1">HHB10654</strain>
    </source>
</reference>
<dbReference type="EMBL" id="MU277273">
    <property type="protein sequence ID" value="KAI0056026.1"/>
    <property type="molecule type" value="Genomic_DNA"/>
</dbReference>
<dbReference type="Proteomes" id="UP000814140">
    <property type="component" value="Unassembled WGS sequence"/>
</dbReference>
<accession>A0ACB8SJQ8</accession>
<name>A0ACB8SJQ8_9AGAM</name>
<comment type="caution">
    <text evidence="1">The sequence shown here is derived from an EMBL/GenBank/DDBJ whole genome shotgun (WGS) entry which is preliminary data.</text>
</comment>
<evidence type="ECO:0000313" key="2">
    <source>
        <dbReference type="Proteomes" id="UP000814140"/>
    </source>
</evidence>
<gene>
    <name evidence="1" type="ORF">BV25DRAFT_1664861</name>
</gene>
<reference evidence="1" key="2">
    <citation type="journal article" date="2022" name="New Phytol.">
        <title>Evolutionary transition to the ectomycorrhizal habit in the genomes of a hyperdiverse lineage of mushroom-forming fungi.</title>
        <authorList>
            <person name="Looney B."/>
            <person name="Miyauchi S."/>
            <person name="Morin E."/>
            <person name="Drula E."/>
            <person name="Courty P.E."/>
            <person name="Kohler A."/>
            <person name="Kuo A."/>
            <person name="LaButti K."/>
            <person name="Pangilinan J."/>
            <person name="Lipzen A."/>
            <person name="Riley R."/>
            <person name="Andreopoulos W."/>
            <person name="He G."/>
            <person name="Johnson J."/>
            <person name="Nolan M."/>
            <person name="Tritt A."/>
            <person name="Barry K.W."/>
            <person name="Grigoriev I.V."/>
            <person name="Nagy L.G."/>
            <person name="Hibbett D."/>
            <person name="Henrissat B."/>
            <person name="Matheny P.B."/>
            <person name="Labbe J."/>
            <person name="Martin F.M."/>
        </authorList>
    </citation>
    <scope>NUCLEOTIDE SEQUENCE</scope>
    <source>
        <strain evidence="1">HHB10654</strain>
    </source>
</reference>
<keyword evidence="2" id="KW-1185">Reference proteome</keyword>